<proteinExistence type="predicted"/>
<evidence type="ECO:0000313" key="3">
    <source>
        <dbReference type="Proteomes" id="UP000315673"/>
    </source>
</evidence>
<dbReference type="OrthoDB" id="7504054at2"/>
<name>A0A5B8LG07_9SPHN</name>
<protein>
    <recommendedName>
        <fullName evidence="4">DUF3887 domain-containing protein</fullName>
    </recommendedName>
</protein>
<gene>
    <name evidence="2" type="ORF">FPZ24_06215</name>
</gene>
<dbReference type="RefSeq" id="WP_146570239.1">
    <property type="nucleotide sequence ID" value="NZ_CP042306.1"/>
</dbReference>
<evidence type="ECO:0008006" key="4">
    <source>
        <dbReference type="Google" id="ProtNLM"/>
    </source>
</evidence>
<accession>A0A5B8LG07</accession>
<dbReference type="KEGG" id="spai:FPZ24_06215"/>
<reference evidence="2 3" key="1">
    <citation type="submission" date="2019-07" db="EMBL/GenBank/DDBJ databases">
        <title>Full genome sequence of Sphingomonas sp. 4R-6-7(HKS19).</title>
        <authorList>
            <person name="Im W.-T."/>
        </authorList>
    </citation>
    <scope>NUCLEOTIDE SEQUENCE [LARGE SCALE GENOMIC DNA]</scope>
    <source>
        <strain evidence="2 3">HKS19</strain>
    </source>
</reference>
<keyword evidence="1" id="KW-0732">Signal</keyword>
<feature type="chain" id="PRO_5022912832" description="DUF3887 domain-containing protein" evidence="1">
    <location>
        <begin position="21"/>
        <end position="135"/>
    </location>
</feature>
<feature type="signal peptide" evidence="1">
    <location>
        <begin position="1"/>
        <end position="20"/>
    </location>
</feature>
<dbReference type="AlphaFoldDB" id="A0A5B8LG07"/>
<keyword evidence="3" id="KW-1185">Reference proteome</keyword>
<organism evidence="2 3">
    <name type="scientific">Sphingomonas panacisoli</name>
    <dbReference type="NCBI Taxonomy" id="1813879"/>
    <lineage>
        <taxon>Bacteria</taxon>
        <taxon>Pseudomonadati</taxon>
        <taxon>Pseudomonadota</taxon>
        <taxon>Alphaproteobacteria</taxon>
        <taxon>Sphingomonadales</taxon>
        <taxon>Sphingomonadaceae</taxon>
        <taxon>Sphingomonas</taxon>
    </lineage>
</organism>
<sequence length="135" mass="14225">MKRYALSMLAAAALGGCSMGQDLSSGGAAVDAFHSQMNAGQFAAIAAGAGPEIQATAGGFAPILEQIHARLGNVKSTSRTGFNDRVDNGEHRLELTYDTKFDRGDGAEEFVFRMAKGKPLLIGYHVKSDALKGNY</sequence>
<dbReference type="Proteomes" id="UP000315673">
    <property type="component" value="Chromosome"/>
</dbReference>
<dbReference type="EMBL" id="CP042306">
    <property type="protein sequence ID" value="QDZ07127.1"/>
    <property type="molecule type" value="Genomic_DNA"/>
</dbReference>
<evidence type="ECO:0000313" key="2">
    <source>
        <dbReference type="EMBL" id="QDZ07127.1"/>
    </source>
</evidence>
<dbReference type="PROSITE" id="PS51257">
    <property type="entry name" value="PROKAR_LIPOPROTEIN"/>
    <property type="match status" value="1"/>
</dbReference>
<evidence type="ECO:0000256" key="1">
    <source>
        <dbReference type="SAM" id="SignalP"/>
    </source>
</evidence>